<dbReference type="Gene3D" id="3.60.40.10">
    <property type="entry name" value="PPM-type phosphatase domain"/>
    <property type="match status" value="1"/>
</dbReference>
<gene>
    <name evidence="3" type="ORF">NBG84_20435</name>
</gene>
<name>A0ABT0UQW2_9ACTN</name>
<reference evidence="3" key="1">
    <citation type="submission" date="2022-06" db="EMBL/GenBank/DDBJ databases">
        <title>Genome public.</title>
        <authorList>
            <person name="Sun Q."/>
        </authorList>
    </citation>
    <scope>NUCLEOTIDE SEQUENCE</scope>
    <source>
        <strain evidence="3">CWNU-1</strain>
    </source>
</reference>
<dbReference type="InterPro" id="IPR001932">
    <property type="entry name" value="PPM-type_phosphatase-like_dom"/>
</dbReference>
<accession>A0ABT0UQW2</accession>
<dbReference type="InterPro" id="IPR029016">
    <property type="entry name" value="GAF-like_dom_sf"/>
</dbReference>
<evidence type="ECO:0000256" key="1">
    <source>
        <dbReference type="ARBA" id="ARBA00022801"/>
    </source>
</evidence>
<proteinExistence type="predicted"/>
<dbReference type="PROSITE" id="PS50112">
    <property type="entry name" value="PAS"/>
    <property type="match status" value="1"/>
</dbReference>
<keyword evidence="1" id="KW-0378">Hydrolase</keyword>
<dbReference type="Gene3D" id="3.30.450.20">
    <property type="entry name" value="PAS domain"/>
    <property type="match status" value="1"/>
</dbReference>
<dbReference type="SUPFAM" id="SSF55781">
    <property type="entry name" value="GAF domain-like"/>
    <property type="match status" value="2"/>
</dbReference>
<dbReference type="RefSeq" id="WP_250921099.1">
    <property type="nucleotide sequence ID" value="NZ_JAMQAW010000025.1"/>
</dbReference>
<dbReference type="SUPFAM" id="SSF55785">
    <property type="entry name" value="PYP-like sensor domain (PAS domain)"/>
    <property type="match status" value="1"/>
</dbReference>
<evidence type="ECO:0000259" key="2">
    <source>
        <dbReference type="PROSITE" id="PS50112"/>
    </source>
</evidence>
<dbReference type="Gene3D" id="3.30.450.40">
    <property type="match status" value="2"/>
</dbReference>
<comment type="caution">
    <text evidence="3">The sequence shown here is derived from an EMBL/GenBank/DDBJ whole genome shotgun (WGS) entry which is preliminary data.</text>
</comment>
<dbReference type="SMART" id="SM00065">
    <property type="entry name" value="GAF"/>
    <property type="match status" value="1"/>
</dbReference>
<dbReference type="EMBL" id="JAMQAW010000025">
    <property type="protein sequence ID" value="MCM2390636.1"/>
    <property type="molecule type" value="Genomic_DNA"/>
</dbReference>
<keyword evidence="4" id="KW-1185">Reference proteome</keyword>
<evidence type="ECO:0000313" key="3">
    <source>
        <dbReference type="EMBL" id="MCM2390636.1"/>
    </source>
</evidence>
<dbReference type="InterPro" id="IPR000014">
    <property type="entry name" value="PAS"/>
</dbReference>
<dbReference type="SMART" id="SM00091">
    <property type="entry name" value="PAS"/>
    <property type="match status" value="1"/>
</dbReference>
<dbReference type="CDD" id="cd00130">
    <property type="entry name" value="PAS"/>
    <property type="match status" value="1"/>
</dbReference>
<dbReference type="InterPro" id="IPR013656">
    <property type="entry name" value="PAS_4"/>
</dbReference>
<dbReference type="Pfam" id="PF08448">
    <property type="entry name" value="PAS_4"/>
    <property type="match status" value="1"/>
</dbReference>
<protein>
    <submittedName>
        <fullName evidence="3">SpoIIE family protein phosphatase</fullName>
    </submittedName>
</protein>
<dbReference type="SMART" id="SM00331">
    <property type="entry name" value="PP2C_SIG"/>
    <property type="match status" value="1"/>
</dbReference>
<dbReference type="InterPro" id="IPR036457">
    <property type="entry name" value="PPM-type-like_dom_sf"/>
</dbReference>
<organism evidence="3 4">
    <name type="scientific">Streptomyces albipurpureus</name>
    <dbReference type="NCBI Taxonomy" id="2897419"/>
    <lineage>
        <taxon>Bacteria</taxon>
        <taxon>Bacillati</taxon>
        <taxon>Actinomycetota</taxon>
        <taxon>Actinomycetes</taxon>
        <taxon>Kitasatosporales</taxon>
        <taxon>Streptomycetaceae</taxon>
        <taxon>Streptomyces</taxon>
    </lineage>
</organism>
<dbReference type="PANTHER" id="PTHR43156">
    <property type="entry name" value="STAGE II SPORULATION PROTEIN E-RELATED"/>
    <property type="match status" value="1"/>
</dbReference>
<sequence length="680" mass="72397">MLDDVQAQSGGLYLLSESPGGQILQMAAKAGLPRDFSAPWERLSLSSPIPVAVAIRERRLVWVSGEEEMAQRFPRIAIVLPYPYCLAALPIATADTTYGAVYVTWPSTHPRQLSGAERERLTAACDRLAINLRRTAEKGRTILPEFPPDVRDDTAVAPTDEAVRTLARLPDGICSLDVDGRLTYANPAAAELLGVPPSGLLGKLLWTALPWLDDPLFEDRYRAAMMSQHETSFTALRPPRSWLAFRLHPGRGGITVRITPAREAVRTPSAEASPHQSTRLVTISHILSLASALTEAVGVSEVIELVADEIMPALGCSALAMLAAENGRLRVLGQRGYQDRYIVERFNGTPLTARIPGTQTLATGVPSFFASRMELEHAYPVRHATPDGMAAWAYLPLVASGRPVGTCVLGYAQEHPFSPHERAVLTSLGGLIAQALERALLYDAKHRLAHGLQAALLPRSLPTLGGLEAASRYLPITQGMDIGGDFFDLVPIGDMAAAVIGDVQGHDVTAAGLMGQVRTAVRAYTAVGQPPGQVLGSTNRLLIDLEGDLLASCIYLHLDLASHRAFIARAGHPPPLLREPDGRVSVLELAGGPLLGVDPTGGYPVTTVPLPPGSVLALYTDGLIELPGIDVDDAIAALAERLSQGGGDSLEALADDLTGPVGSAGERADDTALLLLRPLY</sequence>
<dbReference type="InterPro" id="IPR035965">
    <property type="entry name" value="PAS-like_dom_sf"/>
</dbReference>
<dbReference type="Pfam" id="PF13185">
    <property type="entry name" value="GAF_2"/>
    <property type="match status" value="1"/>
</dbReference>
<dbReference type="InterPro" id="IPR052016">
    <property type="entry name" value="Bact_Sigma-Reg"/>
</dbReference>
<dbReference type="SUPFAM" id="SSF81606">
    <property type="entry name" value="PP2C-like"/>
    <property type="match status" value="1"/>
</dbReference>
<dbReference type="InterPro" id="IPR003018">
    <property type="entry name" value="GAF"/>
</dbReference>
<dbReference type="Proteomes" id="UP001431429">
    <property type="component" value="Unassembled WGS sequence"/>
</dbReference>
<feature type="domain" description="PAS" evidence="2">
    <location>
        <begin position="158"/>
        <end position="203"/>
    </location>
</feature>
<evidence type="ECO:0000313" key="4">
    <source>
        <dbReference type="Proteomes" id="UP001431429"/>
    </source>
</evidence>
<dbReference type="Pfam" id="PF07228">
    <property type="entry name" value="SpoIIE"/>
    <property type="match status" value="1"/>
</dbReference>
<dbReference type="PANTHER" id="PTHR43156:SF2">
    <property type="entry name" value="STAGE II SPORULATION PROTEIN E"/>
    <property type="match status" value="1"/>
</dbReference>